<dbReference type="AlphaFoldDB" id="A0A0H4WPY2"/>
<dbReference type="InterPro" id="IPR021866">
    <property type="entry name" value="SpoIIAA-like"/>
</dbReference>
<organism evidence="1 2">
    <name type="scientific">Pseudomyxococcus hansupus</name>
    <dbReference type="NCBI Taxonomy" id="1297742"/>
    <lineage>
        <taxon>Bacteria</taxon>
        <taxon>Pseudomonadati</taxon>
        <taxon>Myxococcota</taxon>
        <taxon>Myxococcia</taxon>
        <taxon>Myxococcales</taxon>
        <taxon>Cystobacterineae</taxon>
        <taxon>Myxococcaceae</taxon>
        <taxon>Pseudomyxococcus</taxon>
    </lineage>
</organism>
<name>A0A0H4WPY2_9BACT</name>
<dbReference type="Proteomes" id="UP000009026">
    <property type="component" value="Chromosome"/>
</dbReference>
<dbReference type="KEGG" id="mym:A176_000550"/>
<protein>
    <recommendedName>
        <fullName evidence="3">STAS/SEC14 domain-containing protein</fullName>
    </recommendedName>
</protein>
<dbReference type="PATRIC" id="fig|1297742.4.peg.558"/>
<evidence type="ECO:0008006" key="3">
    <source>
        <dbReference type="Google" id="ProtNLM"/>
    </source>
</evidence>
<evidence type="ECO:0000313" key="1">
    <source>
        <dbReference type="EMBL" id="AKQ63638.1"/>
    </source>
</evidence>
<dbReference type="RefSeq" id="WP_002636918.1">
    <property type="nucleotide sequence ID" value="NZ_CP012109.1"/>
</dbReference>
<reference evidence="1 2" key="1">
    <citation type="journal article" date="2016" name="PLoS ONE">
        <title>Complete Genome Sequence and Comparative Genomics of a Novel Myxobacterium Myxococcus hansupus.</title>
        <authorList>
            <person name="Sharma G."/>
            <person name="Narwani T."/>
            <person name="Subramanian S."/>
        </authorList>
    </citation>
    <scope>NUCLEOTIDE SEQUENCE [LARGE SCALE GENOMIC DNA]</scope>
    <source>
        <strain evidence="2">mixupus</strain>
    </source>
</reference>
<dbReference type="OrthoDB" id="5382120at2"/>
<evidence type="ECO:0000313" key="2">
    <source>
        <dbReference type="Proteomes" id="UP000009026"/>
    </source>
</evidence>
<dbReference type="EMBL" id="CP012109">
    <property type="protein sequence ID" value="AKQ63638.1"/>
    <property type="molecule type" value="Genomic_DNA"/>
</dbReference>
<dbReference type="InterPro" id="IPR038396">
    <property type="entry name" value="SpoIIAA-like_sf"/>
</dbReference>
<sequence>MPFQITVHSQDRILEVVYPPQVTTADLSEYLADVKKAITALAGEWSALVDQSQLRVMPSDVVTAMASLNAYAQLHGMKRSARVVSDAPSGLQAWRMTKRAMLNIPTRTFETRGEALQWLRNPDAD</sequence>
<gene>
    <name evidence="1" type="ORF">A176_000550</name>
</gene>
<dbReference type="Pfam" id="PF11964">
    <property type="entry name" value="SpoIIAA-like"/>
    <property type="match status" value="1"/>
</dbReference>
<dbReference type="Gene3D" id="3.40.50.10600">
    <property type="entry name" value="SpoIIaa-like domains"/>
    <property type="match status" value="1"/>
</dbReference>
<keyword evidence="2" id="KW-1185">Reference proteome</keyword>
<accession>A0A0H4WPY2</accession>
<proteinExistence type="predicted"/>